<reference evidence="2" key="1">
    <citation type="submission" date="2018-11" db="EMBL/GenBank/DDBJ databases">
        <authorList>
            <person name="Grassa J C."/>
        </authorList>
    </citation>
    <scope>NUCLEOTIDE SEQUENCE [LARGE SCALE GENOMIC DNA]</scope>
</reference>
<protein>
    <submittedName>
        <fullName evidence="2">Uncharacterized protein</fullName>
    </submittedName>
</protein>
<dbReference type="AlphaFoldDB" id="A0A803P2I8"/>
<keyword evidence="3" id="KW-1185">Reference proteome</keyword>
<dbReference type="Gramene" id="evm.model.02.768">
    <property type="protein sequence ID" value="cds.evm.model.02.768"/>
    <property type="gene ID" value="evm.TU.02.768"/>
</dbReference>
<proteinExistence type="predicted"/>
<name>A0A803P2I8_CANSA</name>
<accession>A0A803P2I8</accession>
<organism evidence="2 3">
    <name type="scientific">Cannabis sativa</name>
    <name type="common">Hemp</name>
    <name type="synonym">Marijuana</name>
    <dbReference type="NCBI Taxonomy" id="3483"/>
    <lineage>
        <taxon>Eukaryota</taxon>
        <taxon>Viridiplantae</taxon>
        <taxon>Streptophyta</taxon>
        <taxon>Embryophyta</taxon>
        <taxon>Tracheophyta</taxon>
        <taxon>Spermatophyta</taxon>
        <taxon>Magnoliopsida</taxon>
        <taxon>eudicotyledons</taxon>
        <taxon>Gunneridae</taxon>
        <taxon>Pentapetalae</taxon>
        <taxon>rosids</taxon>
        <taxon>fabids</taxon>
        <taxon>Rosales</taxon>
        <taxon>Cannabaceae</taxon>
        <taxon>Cannabis</taxon>
    </lineage>
</organism>
<dbReference type="Proteomes" id="UP000596661">
    <property type="component" value="Chromosome 2"/>
</dbReference>
<evidence type="ECO:0000313" key="3">
    <source>
        <dbReference type="Proteomes" id="UP000596661"/>
    </source>
</evidence>
<sequence>MPESKMLKSVVDSRLYPRLSEAKGKARPRAGKKSFVSRGLPALTDPPTLKELHRPNKPLLGWKRSPGRLLKVRLLLDPSSLHLTRVAWRQLPSEGSEEGYV</sequence>
<evidence type="ECO:0000256" key="1">
    <source>
        <dbReference type="SAM" id="MobiDB-lite"/>
    </source>
</evidence>
<feature type="region of interest" description="Disordered" evidence="1">
    <location>
        <begin position="21"/>
        <end position="52"/>
    </location>
</feature>
<evidence type="ECO:0000313" key="2">
    <source>
        <dbReference type="EnsemblPlants" id="cds.evm.model.02.768"/>
    </source>
</evidence>
<dbReference type="EnsemblPlants" id="evm.model.02.768">
    <property type="protein sequence ID" value="cds.evm.model.02.768"/>
    <property type="gene ID" value="evm.TU.02.768"/>
</dbReference>
<reference evidence="2" key="2">
    <citation type="submission" date="2021-03" db="UniProtKB">
        <authorList>
            <consortium name="EnsemblPlants"/>
        </authorList>
    </citation>
    <scope>IDENTIFICATION</scope>
</reference>
<dbReference type="EMBL" id="UZAU01000132">
    <property type="status" value="NOT_ANNOTATED_CDS"/>
    <property type="molecule type" value="Genomic_DNA"/>
</dbReference>